<comment type="function">
    <text evidence="13">Cleaves proteins, imported into the mitochondrion, to their mature size. While most mitochondrial precursor proteins are processed to the mature form in one step by mitochondrial processing peptidase (MPP), the sequential cleavage by MIP of an octapeptide after initial processing by MPP is a required step for a subgroup of nuclear-encoded precursor proteins destined for the matrix or the inner membrane.</text>
</comment>
<feature type="domain" description="Peptidase M3A/M3B catalytic" evidence="16">
    <location>
        <begin position="278"/>
        <end position="762"/>
    </location>
</feature>
<keyword evidence="7 15" id="KW-0479">Metal-binding</keyword>
<keyword evidence="10" id="KW-0809">Transit peptide</keyword>
<dbReference type="CDD" id="cd06457">
    <property type="entry name" value="M3A_MIP"/>
    <property type="match status" value="1"/>
</dbReference>
<name>A0A0N0NMB7_9EURO</name>
<dbReference type="STRING" id="1664694.A0A0N0NMB7"/>
<dbReference type="EC" id="3.4.24.59" evidence="4"/>
<dbReference type="GO" id="GO:0005759">
    <property type="term" value="C:mitochondrial matrix"/>
    <property type="evidence" value="ECO:0007669"/>
    <property type="project" value="UniProtKB-SubCell"/>
</dbReference>
<comment type="cofactor">
    <cofactor evidence="15">
        <name>Zn(2+)</name>
        <dbReference type="ChEBI" id="CHEBI:29105"/>
    </cofactor>
    <text evidence="15">Binds 1 zinc ion.</text>
</comment>
<dbReference type="InterPro" id="IPR045090">
    <property type="entry name" value="Pept_M3A_M3B"/>
</dbReference>
<evidence type="ECO:0000256" key="15">
    <source>
        <dbReference type="RuleBase" id="RU003435"/>
    </source>
</evidence>
<dbReference type="GeneID" id="28732096"/>
<protein>
    <recommendedName>
        <fullName evidence="5">Mitochondrial intermediate peptidase</fullName>
        <ecNumber evidence="4">3.4.24.59</ecNumber>
    </recommendedName>
    <alternativeName>
        <fullName evidence="14">Octapeptidyl aminopeptidase</fullName>
    </alternativeName>
</protein>
<dbReference type="SUPFAM" id="SSF55486">
    <property type="entry name" value="Metalloproteases ('zincins'), catalytic domain"/>
    <property type="match status" value="1"/>
</dbReference>
<evidence type="ECO:0000256" key="5">
    <source>
        <dbReference type="ARBA" id="ARBA00018046"/>
    </source>
</evidence>
<keyword evidence="18" id="KW-1185">Reference proteome</keyword>
<dbReference type="EMBL" id="LFJN01000013">
    <property type="protein sequence ID" value="KPI40168.1"/>
    <property type="molecule type" value="Genomic_DNA"/>
</dbReference>
<dbReference type="PANTHER" id="PTHR11804:SF79">
    <property type="entry name" value="MITOCHONDRIAL INTERMEDIATE PEPTIDASE"/>
    <property type="match status" value="1"/>
</dbReference>
<keyword evidence="9 15" id="KW-0862">Zinc</keyword>
<keyword evidence="12" id="KW-0496">Mitochondrion</keyword>
<dbReference type="InterPro" id="IPR001567">
    <property type="entry name" value="Pept_M3A_M3B_dom"/>
</dbReference>
<keyword evidence="11 15" id="KW-0482">Metalloprotease</keyword>
<evidence type="ECO:0000256" key="6">
    <source>
        <dbReference type="ARBA" id="ARBA00022670"/>
    </source>
</evidence>
<evidence type="ECO:0000256" key="12">
    <source>
        <dbReference type="ARBA" id="ARBA00023128"/>
    </source>
</evidence>
<dbReference type="Proteomes" id="UP000038010">
    <property type="component" value="Unassembled WGS sequence"/>
</dbReference>
<evidence type="ECO:0000256" key="2">
    <source>
        <dbReference type="ARBA" id="ARBA00004305"/>
    </source>
</evidence>
<comment type="similarity">
    <text evidence="3 15">Belongs to the peptidase M3 family.</text>
</comment>
<dbReference type="GO" id="GO:0006627">
    <property type="term" value="P:protein processing involved in protein targeting to mitochondrion"/>
    <property type="evidence" value="ECO:0007669"/>
    <property type="project" value="TreeGrafter"/>
</dbReference>
<evidence type="ECO:0000256" key="10">
    <source>
        <dbReference type="ARBA" id="ARBA00022946"/>
    </source>
</evidence>
<keyword evidence="6 15" id="KW-0645">Protease</keyword>
<keyword evidence="8 15" id="KW-0378">Hydrolase</keyword>
<dbReference type="Gene3D" id="3.40.390.10">
    <property type="entry name" value="Collagenase (Catalytic Domain)"/>
    <property type="match status" value="1"/>
</dbReference>
<gene>
    <name evidence="17" type="ORF">AB675_11376</name>
</gene>
<dbReference type="Pfam" id="PF01432">
    <property type="entry name" value="Peptidase_M3"/>
    <property type="match status" value="1"/>
</dbReference>
<comment type="subcellular location">
    <subcellularLocation>
        <location evidence="2">Mitochondrion matrix</location>
    </subcellularLocation>
</comment>
<dbReference type="InterPro" id="IPR024079">
    <property type="entry name" value="MetalloPept_cat_dom_sf"/>
</dbReference>
<dbReference type="PANTHER" id="PTHR11804">
    <property type="entry name" value="PROTEASE M3 THIMET OLIGOPEPTIDASE-RELATED"/>
    <property type="match status" value="1"/>
</dbReference>
<evidence type="ECO:0000256" key="7">
    <source>
        <dbReference type="ARBA" id="ARBA00022723"/>
    </source>
</evidence>
<dbReference type="InterPro" id="IPR024077">
    <property type="entry name" value="Neurolysin/TOP_dom2"/>
</dbReference>
<accession>A0A0N0NMB7</accession>
<dbReference type="RefSeq" id="XP_018000131.1">
    <property type="nucleotide sequence ID" value="XM_018140216.1"/>
</dbReference>
<dbReference type="GO" id="GO:0046872">
    <property type="term" value="F:metal ion binding"/>
    <property type="evidence" value="ECO:0007669"/>
    <property type="project" value="UniProtKB-UniRule"/>
</dbReference>
<evidence type="ECO:0000256" key="13">
    <source>
        <dbReference type="ARBA" id="ARBA00025208"/>
    </source>
</evidence>
<organism evidence="17 18">
    <name type="scientific">Cyphellophora attinorum</name>
    <dbReference type="NCBI Taxonomy" id="1664694"/>
    <lineage>
        <taxon>Eukaryota</taxon>
        <taxon>Fungi</taxon>
        <taxon>Dikarya</taxon>
        <taxon>Ascomycota</taxon>
        <taxon>Pezizomycotina</taxon>
        <taxon>Eurotiomycetes</taxon>
        <taxon>Chaetothyriomycetidae</taxon>
        <taxon>Chaetothyriales</taxon>
        <taxon>Cyphellophoraceae</taxon>
        <taxon>Cyphellophora</taxon>
    </lineage>
</organism>
<proteinExistence type="inferred from homology"/>
<evidence type="ECO:0000256" key="1">
    <source>
        <dbReference type="ARBA" id="ARBA00000436"/>
    </source>
</evidence>
<comment type="caution">
    <text evidence="17">The sequence shown here is derived from an EMBL/GenBank/DDBJ whole genome shotgun (WGS) entry which is preliminary data.</text>
</comment>
<dbReference type="VEuPathDB" id="FungiDB:AB675_11376"/>
<evidence type="ECO:0000259" key="16">
    <source>
        <dbReference type="Pfam" id="PF01432"/>
    </source>
</evidence>
<evidence type="ECO:0000256" key="4">
    <source>
        <dbReference type="ARBA" id="ARBA00012441"/>
    </source>
</evidence>
<evidence type="ECO:0000313" key="17">
    <source>
        <dbReference type="EMBL" id="KPI40168.1"/>
    </source>
</evidence>
<evidence type="ECO:0000256" key="3">
    <source>
        <dbReference type="ARBA" id="ARBA00006040"/>
    </source>
</evidence>
<evidence type="ECO:0000256" key="9">
    <source>
        <dbReference type="ARBA" id="ARBA00022833"/>
    </source>
</evidence>
<dbReference type="GO" id="GO:0004222">
    <property type="term" value="F:metalloendopeptidase activity"/>
    <property type="evidence" value="ECO:0007669"/>
    <property type="project" value="UniProtKB-EC"/>
</dbReference>
<dbReference type="OrthoDB" id="17530at2759"/>
<evidence type="ECO:0000313" key="18">
    <source>
        <dbReference type="Proteomes" id="UP000038010"/>
    </source>
</evidence>
<reference evidence="17 18" key="1">
    <citation type="submission" date="2015-06" db="EMBL/GenBank/DDBJ databases">
        <title>Draft genome of the ant-associated black yeast Phialophora attae CBS 131958.</title>
        <authorList>
            <person name="Moreno L.F."/>
            <person name="Stielow B.J."/>
            <person name="de Hoog S."/>
            <person name="Vicente V.A."/>
            <person name="Weiss V.A."/>
            <person name="de Vries M."/>
            <person name="Cruz L.M."/>
            <person name="Souza E.M."/>
        </authorList>
    </citation>
    <scope>NUCLEOTIDE SEQUENCE [LARGE SCALE GENOMIC DNA]</scope>
    <source>
        <strain evidence="17 18">CBS 131958</strain>
    </source>
</reference>
<dbReference type="InterPro" id="IPR033851">
    <property type="entry name" value="M3A_MIP"/>
</dbReference>
<evidence type="ECO:0000256" key="8">
    <source>
        <dbReference type="ARBA" id="ARBA00022801"/>
    </source>
</evidence>
<dbReference type="Gene3D" id="1.10.1370.10">
    <property type="entry name" value="Neurolysin, domain 3"/>
    <property type="match status" value="1"/>
</dbReference>
<evidence type="ECO:0000256" key="14">
    <source>
        <dbReference type="ARBA" id="ARBA00032470"/>
    </source>
</evidence>
<sequence length="787" mass="87759">MRNALRKKWTCARCLRQQIRNESSSAAAAAKPYLENAFVSSRPKTDNEALRKVFNDPGFYNQSRISALRKPSGLIGNTYLTTPAGFHAFTEESLAQCKKLVSRTLGASSIEDYAALPRDLDRLSDLLCRVIDLSDFIRSNSPDPKTATAATAAYSRMYQYMNELNTTTGLNDQLQRACDMPEVRSRWNREEWMVAQILMKDFAKSGIDLPAKQRDDFVEVSNQIAEVGTDFTMEMEAARQHVSLSSSQLNGVDPSLVRRLSPLSKAQIPVYSTPAKLIMTSATDPSTRRMIYEAERTASTRTIGRLNELLLKRAQLARLTGHADYAHMTLSDKMSKTPQAANNFLTSLNQSNKGQMQKELSALLEVKRRQDPSAQTVDPWDHSYLLSRVHASQPSSGLRTSKSRLYESCKAYFALGNVMQGLSSLFESLYGVRFVPKEIAPGETWHSEVRRLDVYTERDEHIATMYCDLFSRPGKPPNPAHFTLVCSRQLADDEIRDAARNGQALNNGMPTLTTTDPTTGKPQHWQIPVIALVCDFATNASSHTPSLLSPTSVITLFHEMGHAVHSILGRTTMQGIAGTRCATDFAELPSILMEYFAMDTNVLKLFATHWETGANMPDEMIHALRAEQRHRAETSGGWENEHQILMAMLDQVYHSAGPVAALEHGKYDSTAAFHDIWDKHASVREPPTTAWQGFFGHLYTYPATYYSYLFDRAIARQVWKSVFGAGQDGKAVSRESGQRFRDEVLQYGGGKNPWECLEGLLGNGRGLLAAGDDAAMLEVGKWGVDHD</sequence>
<comment type="catalytic activity">
    <reaction evidence="1">
        <text>Release of an N-terminal octapeptide as second stage of processing of some proteins imported into the mitochondrion.</text>
        <dbReference type="EC" id="3.4.24.59"/>
    </reaction>
</comment>
<dbReference type="GO" id="GO:0006518">
    <property type="term" value="P:peptide metabolic process"/>
    <property type="evidence" value="ECO:0007669"/>
    <property type="project" value="TreeGrafter"/>
</dbReference>
<evidence type="ECO:0000256" key="11">
    <source>
        <dbReference type="ARBA" id="ARBA00023049"/>
    </source>
</evidence>
<dbReference type="AlphaFoldDB" id="A0A0N0NMB7"/>